<dbReference type="Proteomes" id="UP000070093">
    <property type="component" value="Unassembled WGS sequence"/>
</dbReference>
<protein>
    <recommendedName>
        <fullName evidence="2">TPM domain-containing protein</fullName>
    </recommendedName>
</protein>
<keyword evidence="1" id="KW-0812">Transmembrane</keyword>
<dbReference type="InterPro" id="IPR007621">
    <property type="entry name" value="TPM_dom"/>
</dbReference>
<sequence>MKGIVYILGLMLLMVFDVSAREWTATEIPMVHLQDLRKYVCDPEGIMSESQRDTADSYLSRLYKESGVQPVFVIVNNVKEGDVFRFAQDIGNQQGVGDKKTNRGLVVVVAVSDKKYFIAPGEGLEKDLTDVECDDIARTCIVQSMRANNPDAAMVNTAKAIYNKFKTGKTGFEETSNKSSDSFAGIFFILLAIFIIYMYSRGGNNKGKGGNDRGGRQDRNGGVFGPIFWGNPGHINDNNFGGGFGGGSFGGGGAGGGW</sequence>
<feature type="domain" description="TPM" evidence="2">
    <location>
        <begin position="40"/>
        <end position="162"/>
    </location>
</feature>
<dbReference type="PATRIC" id="fig|28125.4.peg.1751"/>
<dbReference type="Gene3D" id="3.10.310.50">
    <property type="match status" value="1"/>
</dbReference>
<evidence type="ECO:0000313" key="3">
    <source>
        <dbReference type="EMBL" id="KXO15432.1"/>
    </source>
</evidence>
<name>A0A137SSH2_9BACT</name>
<dbReference type="AlphaFoldDB" id="A0A137SSH2"/>
<reference evidence="3 4" key="1">
    <citation type="submission" date="2016-02" db="EMBL/GenBank/DDBJ databases">
        <authorList>
            <person name="Wen L."/>
            <person name="He K."/>
            <person name="Yang H."/>
        </authorList>
    </citation>
    <scope>NUCLEOTIDE SEQUENCE [LARGE SCALE GENOMIC DNA]</scope>
    <source>
        <strain evidence="3 4">GED7880</strain>
    </source>
</reference>
<comment type="caution">
    <text evidence="3">The sequence shown here is derived from an EMBL/GenBank/DDBJ whole genome shotgun (WGS) entry which is preliminary data.</text>
</comment>
<dbReference type="PANTHER" id="PTHR30373:SF2">
    <property type="entry name" value="UPF0603 PROTEIN YGCG"/>
    <property type="match status" value="1"/>
</dbReference>
<evidence type="ECO:0000259" key="2">
    <source>
        <dbReference type="Pfam" id="PF04536"/>
    </source>
</evidence>
<keyword evidence="1" id="KW-0472">Membrane</keyword>
<dbReference type="STRING" id="28125.HMPREF3202_01764"/>
<dbReference type="Pfam" id="PF04536">
    <property type="entry name" value="TPM_phosphatase"/>
    <property type="match status" value="1"/>
</dbReference>
<proteinExistence type="predicted"/>
<keyword evidence="1" id="KW-1133">Transmembrane helix</keyword>
<gene>
    <name evidence="3" type="ORF">HMPREF3202_01764</name>
</gene>
<evidence type="ECO:0000313" key="4">
    <source>
        <dbReference type="Proteomes" id="UP000070093"/>
    </source>
</evidence>
<evidence type="ECO:0000256" key="1">
    <source>
        <dbReference type="SAM" id="Phobius"/>
    </source>
</evidence>
<accession>A0A137SSH2</accession>
<dbReference type="PANTHER" id="PTHR30373">
    <property type="entry name" value="UPF0603 PROTEIN YGCG"/>
    <property type="match status" value="1"/>
</dbReference>
<dbReference type="EMBL" id="LTAG01000104">
    <property type="protein sequence ID" value="KXO15432.1"/>
    <property type="molecule type" value="Genomic_DNA"/>
</dbReference>
<dbReference type="eggNOG" id="COG1512">
    <property type="taxonomic scope" value="Bacteria"/>
</dbReference>
<feature type="transmembrane region" description="Helical" evidence="1">
    <location>
        <begin position="182"/>
        <end position="199"/>
    </location>
</feature>
<organism evidence="3 4">
    <name type="scientific">Prevotella bivia</name>
    <dbReference type="NCBI Taxonomy" id="28125"/>
    <lineage>
        <taxon>Bacteria</taxon>
        <taxon>Pseudomonadati</taxon>
        <taxon>Bacteroidota</taxon>
        <taxon>Bacteroidia</taxon>
        <taxon>Bacteroidales</taxon>
        <taxon>Prevotellaceae</taxon>
        <taxon>Prevotella</taxon>
    </lineage>
</organism>